<reference evidence="3" key="1">
    <citation type="submission" date="2016-11" db="EMBL/GenBank/DDBJ databases">
        <authorList>
            <person name="Varghese N."/>
            <person name="Submissions S."/>
        </authorList>
    </citation>
    <scope>NUCLEOTIDE SEQUENCE [LARGE SCALE GENOMIC DNA]</scope>
    <source>
        <strain evidence="3">DSM 19055</strain>
    </source>
</reference>
<sequence length="50" mass="5445">MLIVDPSQIKPINSYGPKNLDLSAVDLACVLIPMLILAIVVLRKAIKDDL</sequence>
<dbReference type="EMBL" id="FQWT01000010">
    <property type="protein sequence ID" value="SHH95577.1"/>
    <property type="molecule type" value="Genomic_DNA"/>
</dbReference>
<keyword evidence="1" id="KW-0472">Membrane</keyword>
<proteinExistence type="predicted"/>
<evidence type="ECO:0000256" key="1">
    <source>
        <dbReference type="SAM" id="Phobius"/>
    </source>
</evidence>
<feature type="transmembrane region" description="Helical" evidence="1">
    <location>
        <begin position="20"/>
        <end position="42"/>
    </location>
</feature>
<protein>
    <submittedName>
        <fullName evidence="2">Uncharacterized protein</fullName>
    </submittedName>
</protein>
<dbReference type="STRING" id="421058.SAMN05421866_0013"/>
<organism evidence="2 3">
    <name type="scientific">Chryseobacterium oranimense</name>
    <dbReference type="NCBI Taxonomy" id="421058"/>
    <lineage>
        <taxon>Bacteria</taxon>
        <taxon>Pseudomonadati</taxon>
        <taxon>Bacteroidota</taxon>
        <taxon>Flavobacteriia</taxon>
        <taxon>Flavobacteriales</taxon>
        <taxon>Weeksellaceae</taxon>
        <taxon>Chryseobacterium group</taxon>
        <taxon>Chryseobacterium</taxon>
    </lineage>
</organism>
<keyword evidence="1" id="KW-1133">Transmembrane helix</keyword>
<dbReference type="AlphaFoldDB" id="A0A1M5X6X0"/>
<keyword evidence="3" id="KW-1185">Reference proteome</keyword>
<keyword evidence="1" id="KW-0812">Transmembrane</keyword>
<dbReference type="Proteomes" id="UP000184047">
    <property type="component" value="Unassembled WGS sequence"/>
</dbReference>
<gene>
    <name evidence="2" type="ORF">SAMN05421866_0013</name>
</gene>
<accession>A0A1M5X6X0</accession>
<evidence type="ECO:0000313" key="3">
    <source>
        <dbReference type="Proteomes" id="UP000184047"/>
    </source>
</evidence>
<name>A0A1M5X6X0_9FLAO</name>
<evidence type="ECO:0000313" key="2">
    <source>
        <dbReference type="EMBL" id="SHH95577.1"/>
    </source>
</evidence>